<dbReference type="AlphaFoldDB" id="A0A6A5VL10"/>
<organism evidence="2 3">
    <name type="scientific">Bimuria novae-zelandiae CBS 107.79</name>
    <dbReference type="NCBI Taxonomy" id="1447943"/>
    <lineage>
        <taxon>Eukaryota</taxon>
        <taxon>Fungi</taxon>
        <taxon>Dikarya</taxon>
        <taxon>Ascomycota</taxon>
        <taxon>Pezizomycotina</taxon>
        <taxon>Dothideomycetes</taxon>
        <taxon>Pleosporomycetidae</taxon>
        <taxon>Pleosporales</taxon>
        <taxon>Massarineae</taxon>
        <taxon>Didymosphaeriaceae</taxon>
        <taxon>Bimuria</taxon>
    </lineage>
</organism>
<keyword evidence="1" id="KW-0732">Signal</keyword>
<dbReference type="EMBL" id="ML976667">
    <property type="protein sequence ID" value="KAF1976412.1"/>
    <property type="molecule type" value="Genomic_DNA"/>
</dbReference>
<evidence type="ECO:0000313" key="3">
    <source>
        <dbReference type="Proteomes" id="UP000800036"/>
    </source>
</evidence>
<dbReference type="Proteomes" id="UP000800036">
    <property type="component" value="Unassembled WGS sequence"/>
</dbReference>
<feature type="signal peptide" evidence="1">
    <location>
        <begin position="1"/>
        <end position="20"/>
    </location>
</feature>
<dbReference type="OrthoDB" id="2112446at2759"/>
<keyword evidence="3" id="KW-1185">Reference proteome</keyword>
<evidence type="ECO:0000256" key="1">
    <source>
        <dbReference type="SAM" id="SignalP"/>
    </source>
</evidence>
<protein>
    <recommendedName>
        <fullName evidence="4">Cyanovirin-N domain-containing protein</fullName>
    </recommendedName>
</protein>
<reference evidence="2" key="1">
    <citation type="journal article" date="2020" name="Stud. Mycol.">
        <title>101 Dothideomycetes genomes: a test case for predicting lifestyles and emergence of pathogens.</title>
        <authorList>
            <person name="Haridas S."/>
            <person name="Albert R."/>
            <person name="Binder M."/>
            <person name="Bloem J."/>
            <person name="Labutti K."/>
            <person name="Salamov A."/>
            <person name="Andreopoulos B."/>
            <person name="Baker S."/>
            <person name="Barry K."/>
            <person name="Bills G."/>
            <person name="Bluhm B."/>
            <person name="Cannon C."/>
            <person name="Castanera R."/>
            <person name="Culley D."/>
            <person name="Daum C."/>
            <person name="Ezra D."/>
            <person name="Gonzalez J."/>
            <person name="Henrissat B."/>
            <person name="Kuo A."/>
            <person name="Liang C."/>
            <person name="Lipzen A."/>
            <person name="Lutzoni F."/>
            <person name="Magnuson J."/>
            <person name="Mondo S."/>
            <person name="Nolan M."/>
            <person name="Ohm R."/>
            <person name="Pangilinan J."/>
            <person name="Park H.-J."/>
            <person name="Ramirez L."/>
            <person name="Alfaro M."/>
            <person name="Sun H."/>
            <person name="Tritt A."/>
            <person name="Yoshinaga Y."/>
            <person name="Zwiers L.-H."/>
            <person name="Turgeon B."/>
            <person name="Goodwin S."/>
            <person name="Spatafora J."/>
            <person name="Crous P."/>
            <person name="Grigoriev I."/>
        </authorList>
    </citation>
    <scope>NUCLEOTIDE SEQUENCE</scope>
    <source>
        <strain evidence="2">CBS 107.79</strain>
    </source>
</reference>
<proteinExistence type="predicted"/>
<name>A0A6A5VL10_9PLEO</name>
<feature type="chain" id="PRO_5025406076" description="Cyanovirin-N domain-containing protein" evidence="1">
    <location>
        <begin position="21"/>
        <end position="124"/>
    </location>
</feature>
<dbReference type="PANTHER" id="PTHR39603:SF1">
    <property type="entry name" value="CYANOVIRIN-N DOMAIN-CONTAINING PROTEIN"/>
    <property type="match status" value="1"/>
</dbReference>
<evidence type="ECO:0000313" key="2">
    <source>
        <dbReference type="EMBL" id="KAF1976412.1"/>
    </source>
</evidence>
<dbReference type="PANTHER" id="PTHR39603">
    <property type="entry name" value="CYANOVIRIN-N DOMAIN-CONTAINING PROTEIN"/>
    <property type="match status" value="1"/>
</dbReference>
<sequence>MASFNIHLLILAALSLLATTAPISPADLPDVLKTSDAAWCINNLAAKGSTRCKAGLRTTFCKHGTCELAGVSTGTAQATCANVARGAGKILDRCSRSDGTVKGWGAAWGNGNLQITIRNVHPDA</sequence>
<evidence type="ECO:0008006" key="4">
    <source>
        <dbReference type="Google" id="ProtNLM"/>
    </source>
</evidence>
<accession>A0A6A5VL10</accession>
<gene>
    <name evidence="2" type="ORF">BU23DRAFT_551871</name>
</gene>